<protein>
    <submittedName>
        <fullName evidence="7">NPHN protein</fullName>
    </submittedName>
</protein>
<dbReference type="InterPro" id="IPR013783">
    <property type="entry name" value="Ig-like_fold"/>
</dbReference>
<organism evidence="7 8">
    <name type="scientific">Toxostoma redivivum</name>
    <name type="common">California thrasher</name>
    <dbReference type="NCBI Taxonomy" id="99882"/>
    <lineage>
        <taxon>Eukaryota</taxon>
        <taxon>Metazoa</taxon>
        <taxon>Chordata</taxon>
        <taxon>Craniata</taxon>
        <taxon>Vertebrata</taxon>
        <taxon>Euteleostomi</taxon>
        <taxon>Archelosauria</taxon>
        <taxon>Archosauria</taxon>
        <taxon>Dinosauria</taxon>
        <taxon>Saurischia</taxon>
        <taxon>Theropoda</taxon>
        <taxon>Coelurosauria</taxon>
        <taxon>Aves</taxon>
        <taxon>Neognathae</taxon>
        <taxon>Neoaves</taxon>
        <taxon>Telluraves</taxon>
        <taxon>Australaves</taxon>
        <taxon>Passeriformes</taxon>
        <taxon>Mimidae</taxon>
        <taxon>Toxostoma</taxon>
    </lineage>
</organism>
<evidence type="ECO:0000313" key="8">
    <source>
        <dbReference type="Proteomes" id="UP000523146"/>
    </source>
</evidence>
<comment type="caution">
    <text evidence="7">The sequence shown here is derived from an EMBL/GenBank/DDBJ whole genome shotgun (WGS) entry which is preliminary data.</text>
</comment>
<evidence type="ECO:0000256" key="3">
    <source>
        <dbReference type="ARBA" id="ARBA00023157"/>
    </source>
</evidence>
<dbReference type="InterPro" id="IPR013162">
    <property type="entry name" value="CD80_C2-set"/>
</dbReference>
<dbReference type="PANTHER" id="PTHR11640">
    <property type="entry name" value="NEPHRIN"/>
    <property type="match status" value="1"/>
</dbReference>
<dbReference type="GO" id="GO:0050839">
    <property type="term" value="F:cell adhesion molecule binding"/>
    <property type="evidence" value="ECO:0007669"/>
    <property type="project" value="TreeGrafter"/>
</dbReference>
<evidence type="ECO:0000256" key="1">
    <source>
        <dbReference type="ARBA" id="ARBA00004479"/>
    </source>
</evidence>
<keyword evidence="4" id="KW-0325">Glycoprotein</keyword>
<comment type="subcellular location">
    <subcellularLocation>
        <location evidence="1">Membrane</location>
        <topology evidence="1">Single-pass type I membrane protein</topology>
    </subcellularLocation>
</comment>
<gene>
    <name evidence="7" type="primary">Nphs1</name>
    <name evidence="7" type="ORF">TOXRED_R16185</name>
</gene>
<reference evidence="7 8" key="1">
    <citation type="submission" date="2019-09" db="EMBL/GenBank/DDBJ databases">
        <title>Bird 10,000 Genomes (B10K) Project - Family phase.</title>
        <authorList>
            <person name="Zhang G."/>
        </authorList>
    </citation>
    <scope>NUCLEOTIDE SEQUENCE [LARGE SCALE GENOMIC DNA]</scope>
    <source>
        <strain evidence="7">B10K-DU-002-15</strain>
        <tissue evidence="7">Muscle</tissue>
    </source>
</reference>
<feature type="non-terminal residue" evidence="7">
    <location>
        <position position="1"/>
    </location>
</feature>
<dbReference type="Gene3D" id="2.60.40.10">
    <property type="entry name" value="Immunoglobulins"/>
    <property type="match status" value="2"/>
</dbReference>
<keyword evidence="3" id="KW-1015">Disulfide bond</keyword>
<dbReference type="PANTHER" id="PTHR11640:SF31">
    <property type="entry name" value="IRREGULAR CHIASM C-ROUGHEST PROTEIN-RELATED"/>
    <property type="match status" value="1"/>
</dbReference>
<evidence type="ECO:0000256" key="5">
    <source>
        <dbReference type="ARBA" id="ARBA00023319"/>
    </source>
</evidence>
<evidence type="ECO:0000256" key="2">
    <source>
        <dbReference type="ARBA" id="ARBA00023136"/>
    </source>
</evidence>
<keyword evidence="2" id="KW-0472">Membrane</keyword>
<sequence>PPSAPSIQGLPPLVRAGEELELLCESRGGRPAPSLHWDKGLGRTGLYWFDGQPLAGAWSELPGGGARARLRLSPAPEDDGATLRCRAVTSLPGGGASTSVTLRVMYGPSELALLGSGAVAEGGEAALSCTSAPSNPPVRLRWWLGGRELRAGHEGAAPGGGAVSNLTLRGRVQDHGAPLVCEAETPGVGTRSVAVTVSVS</sequence>
<proteinExistence type="predicted"/>
<dbReference type="EMBL" id="VXBI01001745">
    <property type="protein sequence ID" value="NWS80830.1"/>
    <property type="molecule type" value="Genomic_DNA"/>
</dbReference>
<feature type="domain" description="Ig-like" evidence="6">
    <location>
        <begin position="5"/>
        <end position="101"/>
    </location>
</feature>
<dbReference type="InterPro" id="IPR036179">
    <property type="entry name" value="Ig-like_dom_sf"/>
</dbReference>
<name>A0A7K5IGH7_TOXRE</name>
<evidence type="ECO:0000256" key="4">
    <source>
        <dbReference type="ARBA" id="ARBA00023180"/>
    </source>
</evidence>
<dbReference type="InterPro" id="IPR003599">
    <property type="entry name" value="Ig_sub"/>
</dbReference>
<dbReference type="GO" id="GO:0098609">
    <property type="term" value="P:cell-cell adhesion"/>
    <property type="evidence" value="ECO:0007669"/>
    <property type="project" value="TreeGrafter"/>
</dbReference>
<dbReference type="InterPro" id="IPR007110">
    <property type="entry name" value="Ig-like_dom"/>
</dbReference>
<dbReference type="PROSITE" id="PS50835">
    <property type="entry name" value="IG_LIKE"/>
    <property type="match status" value="2"/>
</dbReference>
<dbReference type="AlphaFoldDB" id="A0A7K5IGH7"/>
<evidence type="ECO:0000259" key="6">
    <source>
        <dbReference type="PROSITE" id="PS50835"/>
    </source>
</evidence>
<dbReference type="SMART" id="SM00409">
    <property type="entry name" value="IG"/>
    <property type="match status" value="2"/>
</dbReference>
<feature type="domain" description="Ig-like" evidence="6">
    <location>
        <begin position="108"/>
        <end position="198"/>
    </location>
</feature>
<keyword evidence="5" id="KW-0393">Immunoglobulin domain</keyword>
<dbReference type="InterPro" id="IPR051275">
    <property type="entry name" value="Cell_adhesion_signaling"/>
</dbReference>
<dbReference type="Proteomes" id="UP000523146">
    <property type="component" value="Unassembled WGS sequence"/>
</dbReference>
<evidence type="ECO:0000313" key="7">
    <source>
        <dbReference type="EMBL" id="NWS80830.1"/>
    </source>
</evidence>
<dbReference type="GO" id="GO:0005911">
    <property type="term" value="C:cell-cell junction"/>
    <property type="evidence" value="ECO:0007669"/>
    <property type="project" value="TreeGrafter"/>
</dbReference>
<dbReference type="GO" id="GO:0005886">
    <property type="term" value="C:plasma membrane"/>
    <property type="evidence" value="ECO:0007669"/>
    <property type="project" value="TreeGrafter"/>
</dbReference>
<dbReference type="Pfam" id="PF08205">
    <property type="entry name" value="C2-set_2"/>
    <property type="match status" value="2"/>
</dbReference>
<accession>A0A7K5IGH7</accession>
<dbReference type="SUPFAM" id="SSF48726">
    <property type="entry name" value="Immunoglobulin"/>
    <property type="match status" value="2"/>
</dbReference>
<keyword evidence="8" id="KW-1185">Reference proteome</keyword>
<feature type="non-terminal residue" evidence="7">
    <location>
        <position position="200"/>
    </location>
</feature>